<feature type="coiled-coil region" evidence="1">
    <location>
        <begin position="16"/>
        <end position="43"/>
    </location>
</feature>
<dbReference type="RefSeq" id="WP_023109930.1">
    <property type="nucleotide sequence ID" value="NZ_CP058331.1"/>
</dbReference>
<gene>
    <name evidence="2" type="ORF">F7R07_12765</name>
</gene>
<feature type="coiled-coil region" evidence="1">
    <location>
        <begin position="82"/>
        <end position="116"/>
    </location>
</feature>
<dbReference type="AlphaFoldDB" id="A0A643EJ60"/>
<evidence type="ECO:0000256" key="1">
    <source>
        <dbReference type="SAM" id="Coils"/>
    </source>
</evidence>
<protein>
    <submittedName>
        <fullName evidence="2">Uncharacterized protein</fullName>
    </submittedName>
</protein>
<feature type="coiled-coil region" evidence="1">
    <location>
        <begin position="243"/>
        <end position="270"/>
    </location>
</feature>
<organism evidence="2">
    <name type="scientific">Pseudomonas aeruginosa</name>
    <dbReference type="NCBI Taxonomy" id="287"/>
    <lineage>
        <taxon>Bacteria</taxon>
        <taxon>Pseudomonadati</taxon>
        <taxon>Pseudomonadota</taxon>
        <taxon>Gammaproteobacteria</taxon>
        <taxon>Pseudomonadales</taxon>
        <taxon>Pseudomonadaceae</taxon>
        <taxon>Pseudomonas</taxon>
    </lineage>
</organism>
<keyword evidence="1" id="KW-0175">Coiled coil</keyword>
<dbReference type="EMBL" id="VZPH01000037">
    <property type="protein sequence ID" value="KAB0560213.1"/>
    <property type="molecule type" value="Genomic_DNA"/>
</dbReference>
<name>A0A643EJ60_PSEAI</name>
<proteinExistence type="predicted"/>
<sequence length="450" mass="49973">MSGPKVVRIVTREEAIATCERDLQRLDKALARWENQASRLAQLSDAERAAAHARRASLHALLEQERWLDVQLQVKIESEFLKRDLAEREERAIRQAAETRQQHRRLQENASALLQALDARPDAASAALRQTLQALADGALRDDAEALLAQGFAALASAPVEERLSAAQHELAQRLKTDEAPITLEQWRARQQQDAPREQRLARIDRHIAELQLLQGEASAQAFLERLARAEAEQRPERRNLLLDSLVLDLAQAAREHQQQRQRLEHLQDLASEVAALGAAEHAELLQRAAACQPDSDPQQLAELTERCNAILTAHLQQQAALARRQAVLQGLASLGYEVREGMATAWAQTGRVVLRKPATPGYGLEVGGKADNGRLQLRAVALNANRDSQRDRDIETLWCGEFQRLQALLAAQGGELSVERALGVGEVALKEIGEEEQREMVGVARQRGL</sequence>
<evidence type="ECO:0000313" key="2">
    <source>
        <dbReference type="EMBL" id="KAB0560213.1"/>
    </source>
</evidence>
<accession>A0A643EJ60</accession>
<comment type="caution">
    <text evidence="2">The sequence shown here is derived from an EMBL/GenBank/DDBJ whole genome shotgun (WGS) entry which is preliminary data.</text>
</comment>
<reference evidence="2" key="1">
    <citation type="submission" date="2019-09" db="EMBL/GenBank/DDBJ databases">
        <title>Draft genome sequences of 48 bacterial type strains from the CCUG.</title>
        <authorList>
            <person name="Tunovic T."/>
            <person name="Pineiro-Iglesias B."/>
            <person name="Unosson C."/>
            <person name="Inganas E."/>
            <person name="Ohlen M."/>
            <person name="Cardew S."/>
            <person name="Jensie-Markopoulos S."/>
            <person name="Salva-Serra F."/>
            <person name="Jaen-Luchoro D."/>
            <person name="Karlsson R."/>
            <person name="Svensson-Stadler L."/>
            <person name="Chun J."/>
            <person name="Moore E."/>
        </authorList>
    </citation>
    <scope>NUCLEOTIDE SEQUENCE</scope>
    <source>
        <strain evidence="2">CCUG 551</strain>
    </source>
</reference>